<dbReference type="InterPro" id="IPR036388">
    <property type="entry name" value="WH-like_DNA-bd_sf"/>
</dbReference>
<dbReference type="EMBL" id="IAAA01092841">
    <property type="protein sequence ID" value="LAA14760.1"/>
    <property type="molecule type" value="mRNA"/>
</dbReference>
<dbReference type="Gene3D" id="1.10.10.10">
    <property type="entry name" value="Winged helix-like DNA-binding domain superfamily/Winged helix DNA-binding domain"/>
    <property type="match status" value="1"/>
</dbReference>
<proteinExistence type="evidence at transcript level"/>
<evidence type="ECO:0000313" key="1">
    <source>
        <dbReference type="EMBL" id="LAA14760.1"/>
    </source>
</evidence>
<reference evidence="1" key="1">
    <citation type="journal article" date="2016" name="Mol. Ecol. Resour.">
        <title>Evaluation of the impact of RNA preservation methods of spiders for de novo transcriptome assembly.</title>
        <authorList>
            <person name="Kono N."/>
            <person name="Nakamura H."/>
            <person name="Ito Y."/>
            <person name="Tomita M."/>
            <person name="Arakawa K."/>
        </authorList>
    </citation>
    <scope>NUCLEOTIDE SEQUENCE</scope>
    <source>
        <tissue evidence="1">Whole body</tissue>
    </source>
</reference>
<name>A0A2L2Z4X8_PARTP</name>
<accession>A0A2L2Z4X8</accession>
<dbReference type="AlphaFoldDB" id="A0A2L2Z4X8"/>
<protein>
    <submittedName>
        <fullName evidence="1">Transposable element Tc1 transposase</fullName>
    </submittedName>
</protein>
<sequence>MPPRKELSECEKRVLVGLHLANVSIGEISCLRNCSKSTVSRVLCRCKTEGHCQNNP</sequence>
<organism evidence="1">
    <name type="scientific">Parasteatoda tepidariorum</name>
    <name type="common">Common house spider</name>
    <name type="synonym">Achaearanea tepidariorum</name>
    <dbReference type="NCBI Taxonomy" id="114398"/>
    <lineage>
        <taxon>Eukaryota</taxon>
        <taxon>Metazoa</taxon>
        <taxon>Ecdysozoa</taxon>
        <taxon>Arthropoda</taxon>
        <taxon>Chelicerata</taxon>
        <taxon>Arachnida</taxon>
        <taxon>Araneae</taxon>
        <taxon>Araneomorphae</taxon>
        <taxon>Entelegynae</taxon>
        <taxon>Araneoidea</taxon>
        <taxon>Theridiidae</taxon>
        <taxon>Parasteatoda</taxon>
    </lineage>
</organism>